<reference evidence="1" key="1">
    <citation type="submission" date="2014-11" db="EMBL/GenBank/DDBJ databases">
        <authorList>
            <person name="Amaro Gonzalez C."/>
        </authorList>
    </citation>
    <scope>NUCLEOTIDE SEQUENCE</scope>
</reference>
<reference evidence="1" key="2">
    <citation type="journal article" date="2015" name="Fish Shellfish Immunol.">
        <title>Early steps in the European eel (Anguilla anguilla)-Vibrio vulnificus interaction in the gills: Role of the RtxA13 toxin.</title>
        <authorList>
            <person name="Callol A."/>
            <person name="Pajuelo D."/>
            <person name="Ebbesson L."/>
            <person name="Teles M."/>
            <person name="MacKenzie S."/>
            <person name="Amaro C."/>
        </authorList>
    </citation>
    <scope>NUCLEOTIDE SEQUENCE</scope>
</reference>
<organism evidence="1">
    <name type="scientific">Anguilla anguilla</name>
    <name type="common">European freshwater eel</name>
    <name type="synonym">Muraena anguilla</name>
    <dbReference type="NCBI Taxonomy" id="7936"/>
    <lineage>
        <taxon>Eukaryota</taxon>
        <taxon>Metazoa</taxon>
        <taxon>Chordata</taxon>
        <taxon>Craniata</taxon>
        <taxon>Vertebrata</taxon>
        <taxon>Euteleostomi</taxon>
        <taxon>Actinopterygii</taxon>
        <taxon>Neopterygii</taxon>
        <taxon>Teleostei</taxon>
        <taxon>Anguilliformes</taxon>
        <taxon>Anguillidae</taxon>
        <taxon>Anguilla</taxon>
    </lineage>
</organism>
<protein>
    <submittedName>
        <fullName evidence="1">Uncharacterized protein</fullName>
    </submittedName>
</protein>
<sequence>MSISSASLSYLPSPCSRGKCLSCSGPNSFFFFPEITESRI</sequence>
<name>A0A0E9PBY5_ANGAN</name>
<proteinExistence type="predicted"/>
<evidence type="ECO:0000313" key="1">
    <source>
        <dbReference type="EMBL" id="JAH01333.1"/>
    </source>
</evidence>
<accession>A0A0E9PBY5</accession>
<dbReference type="AlphaFoldDB" id="A0A0E9PBY5"/>
<dbReference type="EMBL" id="GBXM01107244">
    <property type="protein sequence ID" value="JAH01333.1"/>
    <property type="molecule type" value="Transcribed_RNA"/>
</dbReference>